<dbReference type="InterPro" id="IPR029021">
    <property type="entry name" value="Prot-tyrosine_phosphatase-like"/>
</dbReference>
<dbReference type="PANTHER" id="PTHR46588:SF1">
    <property type="entry name" value="SERINE_THREONINE_TYROSINE-INTERACTING PROTEIN"/>
    <property type="match status" value="1"/>
</dbReference>
<dbReference type="SUPFAM" id="SSF52799">
    <property type="entry name" value="(Phosphotyrosine protein) phosphatases II"/>
    <property type="match status" value="1"/>
</dbReference>
<evidence type="ECO:0000259" key="2">
    <source>
        <dbReference type="Pfam" id="PF00782"/>
    </source>
</evidence>
<feature type="region of interest" description="Disordered" evidence="1">
    <location>
        <begin position="287"/>
        <end position="328"/>
    </location>
</feature>
<dbReference type="PANTHER" id="PTHR46588">
    <property type="entry name" value="SERINE/THREONINE/TYROSINE-INTERACTING PROTEIN"/>
    <property type="match status" value="1"/>
</dbReference>
<dbReference type="CDD" id="cd14498">
    <property type="entry name" value="DSP"/>
    <property type="match status" value="1"/>
</dbReference>
<dbReference type="GO" id="GO:0070372">
    <property type="term" value="P:regulation of ERK1 and ERK2 cascade"/>
    <property type="evidence" value="ECO:0007669"/>
    <property type="project" value="TreeGrafter"/>
</dbReference>
<accession>A0AA40DTE8</accession>
<dbReference type="Gene3D" id="3.90.190.10">
    <property type="entry name" value="Protein tyrosine phosphatase superfamily"/>
    <property type="match status" value="1"/>
</dbReference>
<reference evidence="3" key="1">
    <citation type="submission" date="2023-06" db="EMBL/GenBank/DDBJ databases">
        <title>Genome-scale phylogeny and comparative genomics of the fungal order Sordariales.</title>
        <authorList>
            <consortium name="Lawrence Berkeley National Laboratory"/>
            <person name="Hensen N."/>
            <person name="Bonometti L."/>
            <person name="Westerberg I."/>
            <person name="Brannstrom I.O."/>
            <person name="Guillou S."/>
            <person name="Cros-Aarteil S."/>
            <person name="Calhoun S."/>
            <person name="Haridas S."/>
            <person name="Kuo A."/>
            <person name="Mondo S."/>
            <person name="Pangilinan J."/>
            <person name="Riley R."/>
            <person name="Labutti K."/>
            <person name="Andreopoulos B."/>
            <person name="Lipzen A."/>
            <person name="Chen C."/>
            <person name="Yanf M."/>
            <person name="Daum C."/>
            <person name="Ng V."/>
            <person name="Clum A."/>
            <person name="Steindorff A."/>
            <person name="Ohm R."/>
            <person name="Martin F."/>
            <person name="Silar P."/>
            <person name="Natvig D."/>
            <person name="Lalanne C."/>
            <person name="Gautier V."/>
            <person name="Ament-Velasquez S.L."/>
            <person name="Kruys A."/>
            <person name="Hutchinson M.I."/>
            <person name="Powell A.J."/>
            <person name="Barry K."/>
            <person name="Miller A.N."/>
            <person name="Grigoriev I.V."/>
            <person name="Debuchy R."/>
            <person name="Gladieux P."/>
            <person name="Thoren M.H."/>
            <person name="Johannesson H."/>
        </authorList>
    </citation>
    <scope>NUCLEOTIDE SEQUENCE</scope>
    <source>
        <strain evidence="3">SMH4607-1</strain>
    </source>
</reference>
<dbReference type="InterPro" id="IPR000340">
    <property type="entry name" value="Dual-sp_phosphatase_cat-dom"/>
</dbReference>
<evidence type="ECO:0000313" key="4">
    <source>
        <dbReference type="Proteomes" id="UP001172102"/>
    </source>
</evidence>
<dbReference type="EMBL" id="JAUKUA010000004">
    <property type="protein sequence ID" value="KAK0714845.1"/>
    <property type="molecule type" value="Genomic_DNA"/>
</dbReference>
<name>A0AA40DTE8_9PEZI</name>
<dbReference type="GO" id="GO:0062026">
    <property type="term" value="P:negative regulation of SCF-dependent proteasomal ubiquitin-dependent catabolic process"/>
    <property type="evidence" value="ECO:0007669"/>
    <property type="project" value="TreeGrafter"/>
</dbReference>
<evidence type="ECO:0000313" key="3">
    <source>
        <dbReference type="EMBL" id="KAK0714845.1"/>
    </source>
</evidence>
<dbReference type="Proteomes" id="UP001172102">
    <property type="component" value="Unassembled WGS sequence"/>
</dbReference>
<dbReference type="GO" id="GO:0005654">
    <property type="term" value="C:nucleoplasm"/>
    <property type="evidence" value="ECO:0007669"/>
    <property type="project" value="TreeGrafter"/>
</dbReference>
<sequence length="328" mass="36661">MNRIQVSALPSGVSATAPYTPRPPSPPYIHVPAIYHHGPNLSIVPSFGDVELSNLTEKDLAVITLGKAQRARDTSHGWEYESRRKAQPIVDFLFLGPASVARDRDFVVKEGITMILTAKDSRFKGGFLGATRLAAELGIVTDSVDIAGPHELIPAFSAAAAKINGHLLEIYRHQVQPVATSPSLGQDHVVIDSKSFKRGKVLLCCETGNERSAAIVAGYIMTVYATELVKTLQFIQLQRFCVNFDDTTKHVLRSYEDILRARRDVMKEVKRPQLVRQEQPFKRRIEDTMDEDDEMAMQDGMSEMDEDRHSTRGRAPFVQHDEADDMME</sequence>
<feature type="domain" description="Dual specificity phosphatase catalytic" evidence="2">
    <location>
        <begin position="176"/>
        <end position="257"/>
    </location>
</feature>
<proteinExistence type="predicted"/>
<keyword evidence="4" id="KW-1185">Reference proteome</keyword>
<organism evidence="3 4">
    <name type="scientific">Lasiosphaeris hirsuta</name>
    <dbReference type="NCBI Taxonomy" id="260670"/>
    <lineage>
        <taxon>Eukaryota</taxon>
        <taxon>Fungi</taxon>
        <taxon>Dikarya</taxon>
        <taxon>Ascomycota</taxon>
        <taxon>Pezizomycotina</taxon>
        <taxon>Sordariomycetes</taxon>
        <taxon>Sordariomycetidae</taxon>
        <taxon>Sordariales</taxon>
        <taxon>Lasiosphaeriaceae</taxon>
        <taxon>Lasiosphaeris</taxon>
    </lineage>
</organism>
<comment type="caution">
    <text evidence="3">The sequence shown here is derived from an EMBL/GenBank/DDBJ whole genome shotgun (WGS) entry which is preliminary data.</text>
</comment>
<dbReference type="GO" id="GO:1990444">
    <property type="term" value="F:F-box domain binding"/>
    <property type="evidence" value="ECO:0007669"/>
    <property type="project" value="TreeGrafter"/>
</dbReference>
<dbReference type="GO" id="GO:0005737">
    <property type="term" value="C:cytoplasm"/>
    <property type="evidence" value="ECO:0007669"/>
    <property type="project" value="TreeGrafter"/>
</dbReference>
<dbReference type="Pfam" id="PF00782">
    <property type="entry name" value="DSPc"/>
    <property type="match status" value="1"/>
</dbReference>
<gene>
    <name evidence="3" type="ORF">B0H67DRAFT_644666</name>
</gene>
<dbReference type="InterPro" id="IPR052449">
    <property type="entry name" value="STYX-Interacting_Phosphatase"/>
</dbReference>
<dbReference type="AlphaFoldDB" id="A0AA40DTE8"/>
<protein>
    <recommendedName>
        <fullName evidence="2">Dual specificity phosphatase catalytic domain-containing protein</fullName>
    </recommendedName>
</protein>
<evidence type="ECO:0000256" key="1">
    <source>
        <dbReference type="SAM" id="MobiDB-lite"/>
    </source>
</evidence>